<protein>
    <submittedName>
        <fullName evidence="3">Clavaminate synthase-like protein</fullName>
    </submittedName>
</protein>
<dbReference type="PANTHER" id="PTHR12461:SF94">
    <property type="entry name" value="JMJC DOMAIN-CONTAINING PROTEIN"/>
    <property type="match status" value="1"/>
</dbReference>
<dbReference type="EMBL" id="ML213534">
    <property type="protein sequence ID" value="TFK45986.1"/>
    <property type="molecule type" value="Genomic_DNA"/>
</dbReference>
<feature type="domain" description="JmjC" evidence="2">
    <location>
        <begin position="198"/>
        <end position="382"/>
    </location>
</feature>
<keyword evidence="4" id="KW-1185">Reference proteome</keyword>
<gene>
    <name evidence="3" type="ORF">OE88DRAFT_1638961</name>
</gene>
<evidence type="ECO:0000259" key="2">
    <source>
        <dbReference type="PROSITE" id="PS51184"/>
    </source>
</evidence>
<dbReference type="PANTHER" id="PTHR12461">
    <property type="entry name" value="HYPOXIA-INDUCIBLE FACTOR 1 ALPHA INHIBITOR-RELATED"/>
    <property type="match status" value="1"/>
</dbReference>
<dbReference type="SMART" id="SM00558">
    <property type="entry name" value="JmjC"/>
    <property type="match status" value="1"/>
</dbReference>
<dbReference type="AlphaFoldDB" id="A0A5C3MNQ8"/>
<dbReference type="Proteomes" id="UP000305948">
    <property type="component" value="Unassembled WGS sequence"/>
</dbReference>
<evidence type="ECO:0000313" key="4">
    <source>
        <dbReference type="Proteomes" id="UP000305948"/>
    </source>
</evidence>
<evidence type="ECO:0000256" key="1">
    <source>
        <dbReference type="SAM" id="MobiDB-lite"/>
    </source>
</evidence>
<dbReference type="CDD" id="cd02208">
    <property type="entry name" value="cupin_RmlC-like"/>
    <property type="match status" value="1"/>
</dbReference>
<dbReference type="SUPFAM" id="SSF51197">
    <property type="entry name" value="Clavaminate synthase-like"/>
    <property type="match status" value="1"/>
</dbReference>
<dbReference type="OrthoDB" id="47172at2759"/>
<dbReference type="Gene3D" id="2.60.120.650">
    <property type="entry name" value="Cupin"/>
    <property type="match status" value="1"/>
</dbReference>
<evidence type="ECO:0000313" key="3">
    <source>
        <dbReference type="EMBL" id="TFK45986.1"/>
    </source>
</evidence>
<dbReference type="InterPro" id="IPR003347">
    <property type="entry name" value="JmjC_dom"/>
</dbReference>
<reference evidence="3 4" key="1">
    <citation type="journal article" date="2019" name="Nat. Ecol. Evol.">
        <title>Megaphylogeny resolves global patterns of mushroom evolution.</title>
        <authorList>
            <person name="Varga T."/>
            <person name="Krizsan K."/>
            <person name="Foldi C."/>
            <person name="Dima B."/>
            <person name="Sanchez-Garcia M."/>
            <person name="Sanchez-Ramirez S."/>
            <person name="Szollosi G.J."/>
            <person name="Szarkandi J.G."/>
            <person name="Papp V."/>
            <person name="Albert L."/>
            <person name="Andreopoulos W."/>
            <person name="Angelini C."/>
            <person name="Antonin V."/>
            <person name="Barry K.W."/>
            <person name="Bougher N.L."/>
            <person name="Buchanan P."/>
            <person name="Buyck B."/>
            <person name="Bense V."/>
            <person name="Catcheside P."/>
            <person name="Chovatia M."/>
            <person name="Cooper J."/>
            <person name="Damon W."/>
            <person name="Desjardin D."/>
            <person name="Finy P."/>
            <person name="Geml J."/>
            <person name="Haridas S."/>
            <person name="Hughes K."/>
            <person name="Justo A."/>
            <person name="Karasinski D."/>
            <person name="Kautmanova I."/>
            <person name="Kiss B."/>
            <person name="Kocsube S."/>
            <person name="Kotiranta H."/>
            <person name="LaButti K.M."/>
            <person name="Lechner B.E."/>
            <person name="Liimatainen K."/>
            <person name="Lipzen A."/>
            <person name="Lukacs Z."/>
            <person name="Mihaltcheva S."/>
            <person name="Morgado L.N."/>
            <person name="Niskanen T."/>
            <person name="Noordeloos M.E."/>
            <person name="Ohm R.A."/>
            <person name="Ortiz-Santana B."/>
            <person name="Ovrebo C."/>
            <person name="Racz N."/>
            <person name="Riley R."/>
            <person name="Savchenko A."/>
            <person name="Shiryaev A."/>
            <person name="Soop K."/>
            <person name="Spirin V."/>
            <person name="Szebenyi C."/>
            <person name="Tomsovsky M."/>
            <person name="Tulloss R.E."/>
            <person name="Uehling J."/>
            <person name="Grigoriev I.V."/>
            <person name="Vagvolgyi C."/>
            <person name="Papp T."/>
            <person name="Martin F.M."/>
            <person name="Miettinen O."/>
            <person name="Hibbett D.S."/>
            <person name="Nagy L.G."/>
        </authorList>
    </citation>
    <scope>NUCLEOTIDE SEQUENCE [LARGE SCALE GENOMIC DNA]</scope>
    <source>
        <strain evidence="3 4">OMC1185</strain>
    </source>
</reference>
<dbReference type="InterPro" id="IPR041667">
    <property type="entry name" value="Cupin_8"/>
</dbReference>
<accession>A0A5C3MNQ8</accession>
<proteinExistence type="predicted"/>
<dbReference type="STRING" id="5364.A0A5C3MNQ8"/>
<feature type="region of interest" description="Disordered" evidence="1">
    <location>
        <begin position="295"/>
        <end position="316"/>
    </location>
</feature>
<organism evidence="3 4">
    <name type="scientific">Heliocybe sulcata</name>
    <dbReference type="NCBI Taxonomy" id="5364"/>
    <lineage>
        <taxon>Eukaryota</taxon>
        <taxon>Fungi</taxon>
        <taxon>Dikarya</taxon>
        <taxon>Basidiomycota</taxon>
        <taxon>Agaricomycotina</taxon>
        <taxon>Agaricomycetes</taxon>
        <taxon>Gloeophyllales</taxon>
        <taxon>Gloeophyllaceae</taxon>
        <taxon>Heliocybe</taxon>
    </lineage>
</organism>
<dbReference type="PROSITE" id="PS51184">
    <property type="entry name" value="JMJC"/>
    <property type="match status" value="1"/>
</dbReference>
<dbReference type="Pfam" id="PF13621">
    <property type="entry name" value="Cupin_8"/>
    <property type="match status" value="1"/>
</dbReference>
<name>A0A5C3MNQ8_9AGAM</name>
<sequence>MSSSLRNSDPFCWRRLYTEASMFRSLADLQSDDSDDEGLALSAISRLDKAVIVAGAAGEARLDIIHATIVKIQAEYLPVVHDDYTDSFPLISSTSPALSPCSRVVPILSSPPSMTAFQHHRSKEPFVLKNYTQAWPALTYNPWRSPTYLRHVAGPGRVVPVEVGSDYRASNWTQTIMRWDDFLCSLSSSKQATADPVLYLAQHNLLAQFPALRDDIIIPDYVYAAMVAPDDYPNYRPPGNEDQLVLNAWLGPAGTVSPAHTDPYYNLYAQVVGRKTVWLAPPGATASMYPYSAPTSSPAVSGTDKESRNPAVNNIDPSLSNTSRVDVFARAQSREEFPAFWENAVAQAMAVTLEPGDLLFFPPGWWHAMRSDDVSFSVSMWF</sequence>